<dbReference type="Gene3D" id="3.90.175.10">
    <property type="entry name" value="Diphtheria Toxin, domain 1"/>
    <property type="match status" value="1"/>
</dbReference>
<dbReference type="OrthoDB" id="9813772at2"/>
<dbReference type="SUPFAM" id="SSF56399">
    <property type="entry name" value="ADP-ribosylation"/>
    <property type="match status" value="1"/>
</dbReference>
<protein>
    <recommendedName>
        <fullName evidence="3">DUF3990 domain-containing protein</fullName>
    </recommendedName>
</protein>
<evidence type="ECO:0000313" key="2">
    <source>
        <dbReference type="Proteomes" id="UP000030832"/>
    </source>
</evidence>
<gene>
    <name evidence="1" type="ORF">LQ50_07450</name>
</gene>
<dbReference type="RefSeq" id="WP_034627547.1">
    <property type="nucleotide sequence ID" value="NZ_JRJU01000007.1"/>
</dbReference>
<reference evidence="1 2" key="1">
    <citation type="submission" date="2014-09" db="EMBL/GenBank/DDBJ databases">
        <title>Genome sequencing and annotation of Bacillus Okhensis strain Kh10-101T.</title>
        <authorList>
            <person name="Prakash J.S."/>
        </authorList>
    </citation>
    <scope>NUCLEOTIDE SEQUENCE [LARGE SCALE GENOMIC DNA]</scope>
    <source>
        <strain evidence="2">Kh10-101T</strain>
    </source>
</reference>
<organism evidence="1 2">
    <name type="scientific">Halalkalibacter okhensis</name>
    <dbReference type="NCBI Taxonomy" id="333138"/>
    <lineage>
        <taxon>Bacteria</taxon>
        <taxon>Bacillati</taxon>
        <taxon>Bacillota</taxon>
        <taxon>Bacilli</taxon>
        <taxon>Bacillales</taxon>
        <taxon>Bacillaceae</taxon>
        <taxon>Halalkalibacter</taxon>
    </lineage>
</organism>
<dbReference type="Pfam" id="PF13151">
    <property type="entry name" value="DUF3990"/>
    <property type="match status" value="1"/>
</dbReference>
<accession>A0A0B0IIC2</accession>
<keyword evidence="2" id="KW-1185">Reference proteome</keyword>
<dbReference type="Proteomes" id="UP000030832">
    <property type="component" value="Unassembled WGS sequence"/>
</dbReference>
<dbReference type="EMBL" id="JRJU01000007">
    <property type="protein sequence ID" value="KHF40637.1"/>
    <property type="molecule type" value="Genomic_DNA"/>
</dbReference>
<evidence type="ECO:0000313" key="1">
    <source>
        <dbReference type="EMBL" id="KHF40637.1"/>
    </source>
</evidence>
<evidence type="ECO:0008006" key="3">
    <source>
        <dbReference type="Google" id="ProtNLM"/>
    </source>
</evidence>
<sequence>MEDVFPATARVFHGTNLFAAKIILKHGIWLDIQRRLTDFGPGFYVTCNREQAKNWALVRAEHPQVYRGLIDRLNMNISNYFNHPDTKKAAYLFYDIDINKLKDLNGKYFPLPQHSKWPLSHKKWRKFVNDCRSGKAHKYDFVYGPVGKKHKTNSHQILLSRAKDQLSLNSEKAIHCLSNPRIIPVNVARGRVHSFWQPYVISEQVMQRKLKKNITMELLKLGDMSKKEAQNQVEKSWIFSKAQFNQLLLNEPPTFWAYSILKGNDTLWYQEYESHVYGKQSGRGS</sequence>
<dbReference type="InterPro" id="IPR025051">
    <property type="entry name" value="DUF3990"/>
</dbReference>
<dbReference type="AlphaFoldDB" id="A0A0B0IIC2"/>
<comment type="caution">
    <text evidence="1">The sequence shown here is derived from an EMBL/GenBank/DDBJ whole genome shotgun (WGS) entry which is preliminary data.</text>
</comment>
<dbReference type="eggNOG" id="ENOG502ZIES">
    <property type="taxonomic scope" value="Bacteria"/>
</dbReference>
<proteinExistence type="predicted"/>
<name>A0A0B0IIC2_9BACI</name>